<accession>A0ABQ4ZY92</accession>
<evidence type="ECO:0000313" key="1">
    <source>
        <dbReference type="EMBL" id="GJS93768.1"/>
    </source>
</evidence>
<name>A0ABQ4ZY92_9ASTR</name>
<reference evidence="1" key="1">
    <citation type="journal article" date="2022" name="Int. J. Mol. Sci.">
        <title>Draft Genome of Tanacetum Coccineum: Genomic Comparison of Closely Related Tanacetum-Family Plants.</title>
        <authorList>
            <person name="Yamashiro T."/>
            <person name="Shiraishi A."/>
            <person name="Nakayama K."/>
            <person name="Satake H."/>
        </authorList>
    </citation>
    <scope>NUCLEOTIDE SEQUENCE</scope>
</reference>
<organism evidence="1 2">
    <name type="scientific">Tanacetum coccineum</name>
    <dbReference type="NCBI Taxonomy" id="301880"/>
    <lineage>
        <taxon>Eukaryota</taxon>
        <taxon>Viridiplantae</taxon>
        <taxon>Streptophyta</taxon>
        <taxon>Embryophyta</taxon>
        <taxon>Tracheophyta</taxon>
        <taxon>Spermatophyta</taxon>
        <taxon>Magnoliopsida</taxon>
        <taxon>eudicotyledons</taxon>
        <taxon>Gunneridae</taxon>
        <taxon>Pentapetalae</taxon>
        <taxon>asterids</taxon>
        <taxon>campanulids</taxon>
        <taxon>Asterales</taxon>
        <taxon>Asteraceae</taxon>
        <taxon>Asteroideae</taxon>
        <taxon>Anthemideae</taxon>
        <taxon>Anthemidinae</taxon>
        <taxon>Tanacetum</taxon>
    </lineage>
</organism>
<sequence>MSAAELSLPPSTVTALKNPKDQTSFSVCHDAEEQKQLYSQHKKARIWRLDELEFDDLYNNLKVYEHELKGVSNSSSQNIAFLSTEIKGSTLKQSTADPENIPKGYTQAVSSKVQTVPNCASHSDEIIYNNEEIDWTKEFDVEPVTFAMMALTELEEDD</sequence>
<gene>
    <name evidence="1" type="ORF">Tco_0800736</name>
</gene>
<dbReference type="EMBL" id="BQNB010011681">
    <property type="protein sequence ID" value="GJS93768.1"/>
    <property type="molecule type" value="Genomic_DNA"/>
</dbReference>
<protein>
    <submittedName>
        <fullName evidence="1">Uncharacterized protein</fullName>
    </submittedName>
</protein>
<reference evidence="1" key="2">
    <citation type="submission" date="2022-01" db="EMBL/GenBank/DDBJ databases">
        <authorList>
            <person name="Yamashiro T."/>
            <person name="Shiraishi A."/>
            <person name="Satake H."/>
            <person name="Nakayama K."/>
        </authorList>
    </citation>
    <scope>NUCLEOTIDE SEQUENCE</scope>
</reference>
<keyword evidence="2" id="KW-1185">Reference proteome</keyword>
<evidence type="ECO:0000313" key="2">
    <source>
        <dbReference type="Proteomes" id="UP001151760"/>
    </source>
</evidence>
<proteinExistence type="predicted"/>
<dbReference type="Proteomes" id="UP001151760">
    <property type="component" value="Unassembled WGS sequence"/>
</dbReference>
<comment type="caution">
    <text evidence="1">The sequence shown here is derived from an EMBL/GenBank/DDBJ whole genome shotgun (WGS) entry which is preliminary data.</text>
</comment>